<evidence type="ECO:0000256" key="1">
    <source>
        <dbReference type="SAM" id="Phobius"/>
    </source>
</evidence>
<proteinExistence type="predicted"/>
<organism evidence="2 3">
    <name type="scientific">Lentibacillus cibarius</name>
    <dbReference type="NCBI Taxonomy" id="2583219"/>
    <lineage>
        <taxon>Bacteria</taxon>
        <taxon>Bacillati</taxon>
        <taxon>Bacillota</taxon>
        <taxon>Bacilli</taxon>
        <taxon>Bacillales</taxon>
        <taxon>Bacillaceae</taxon>
        <taxon>Lentibacillus</taxon>
    </lineage>
</organism>
<dbReference type="Proteomes" id="UP000319280">
    <property type="component" value="Unassembled WGS sequence"/>
</dbReference>
<dbReference type="Pfam" id="PF14036">
    <property type="entry name" value="YlaH"/>
    <property type="match status" value="1"/>
</dbReference>
<keyword evidence="1" id="KW-1133">Transmembrane helix</keyword>
<keyword evidence="3" id="KW-1185">Reference proteome</keyword>
<keyword evidence="1" id="KW-0472">Membrane</keyword>
<dbReference type="AlphaFoldDB" id="A0A549YK59"/>
<name>A0A549YK59_9BACI</name>
<keyword evidence="1" id="KW-0812">Transmembrane</keyword>
<evidence type="ECO:0000313" key="3">
    <source>
        <dbReference type="Proteomes" id="UP000319280"/>
    </source>
</evidence>
<accession>A0A549YK59</accession>
<feature type="transmembrane region" description="Helical" evidence="1">
    <location>
        <begin position="20"/>
        <end position="39"/>
    </location>
</feature>
<evidence type="ECO:0008006" key="4">
    <source>
        <dbReference type="Google" id="ProtNLM"/>
    </source>
</evidence>
<protein>
    <recommendedName>
        <fullName evidence="4">YlaH-like protein</fullName>
    </recommendedName>
</protein>
<sequence>MDSNYSFIFDLVISYSDSINVFWTFYIINLILSAIAYKLGFARRLPILKSVLVYIMLAFGMLILNFFSLVGYPVTDSLIAICLVLGIYRYRLHLQRKSENKEPVK</sequence>
<comment type="caution">
    <text evidence="2">The sequence shown here is derived from an EMBL/GenBank/DDBJ whole genome shotgun (WGS) entry which is preliminary data.</text>
</comment>
<dbReference type="RefSeq" id="WP_142791287.1">
    <property type="nucleotide sequence ID" value="NZ_VJMZ01000001.1"/>
</dbReference>
<evidence type="ECO:0000313" key="2">
    <source>
        <dbReference type="EMBL" id="TRM12268.1"/>
    </source>
</evidence>
<dbReference type="EMBL" id="VJMZ01000001">
    <property type="protein sequence ID" value="TRM12268.1"/>
    <property type="molecule type" value="Genomic_DNA"/>
</dbReference>
<feature type="transmembrane region" description="Helical" evidence="1">
    <location>
        <begin position="74"/>
        <end position="92"/>
    </location>
</feature>
<dbReference type="InterPro" id="IPR025620">
    <property type="entry name" value="YlaH"/>
</dbReference>
<reference evidence="2 3" key="1">
    <citation type="submission" date="2019-07" db="EMBL/GenBank/DDBJ databases">
        <title>Genomic analysis of Lentibacillus sp. NKC851-2.</title>
        <authorList>
            <person name="Oh Y.J."/>
        </authorList>
    </citation>
    <scope>NUCLEOTIDE SEQUENCE [LARGE SCALE GENOMIC DNA]</scope>
    <source>
        <strain evidence="2 3">NKC851-2</strain>
    </source>
</reference>
<feature type="transmembrane region" description="Helical" evidence="1">
    <location>
        <begin position="51"/>
        <end position="68"/>
    </location>
</feature>
<gene>
    <name evidence="2" type="ORF">FH966_11565</name>
</gene>